<dbReference type="AlphaFoldDB" id="A0A2V1D8Q9"/>
<keyword evidence="1" id="KW-1133">Transmembrane helix</keyword>
<name>A0A2V1D8Q9_9PLEO</name>
<dbReference type="EMBL" id="KZ805534">
    <property type="protein sequence ID" value="PVH94448.1"/>
    <property type="molecule type" value="Genomic_DNA"/>
</dbReference>
<feature type="transmembrane region" description="Helical" evidence="1">
    <location>
        <begin position="41"/>
        <end position="59"/>
    </location>
</feature>
<keyword evidence="1" id="KW-0812">Transmembrane</keyword>
<keyword evidence="3" id="KW-1185">Reference proteome</keyword>
<keyword evidence="1" id="KW-0472">Membrane</keyword>
<accession>A0A2V1D8Q9</accession>
<organism evidence="2 3">
    <name type="scientific">Periconia macrospinosa</name>
    <dbReference type="NCBI Taxonomy" id="97972"/>
    <lineage>
        <taxon>Eukaryota</taxon>
        <taxon>Fungi</taxon>
        <taxon>Dikarya</taxon>
        <taxon>Ascomycota</taxon>
        <taxon>Pezizomycotina</taxon>
        <taxon>Dothideomycetes</taxon>
        <taxon>Pleosporomycetidae</taxon>
        <taxon>Pleosporales</taxon>
        <taxon>Massarineae</taxon>
        <taxon>Periconiaceae</taxon>
        <taxon>Periconia</taxon>
    </lineage>
</organism>
<dbReference type="OrthoDB" id="3790043at2759"/>
<evidence type="ECO:0000313" key="2">
    <source>
        <dbReference type="EMBL" id="PVH94448.1"/>
    </source>
</evidence>
<evidence type="ECO:0000256" key="1">
    <source>
        <dbReference type="SAM" id="Phobius"/>
    </source>
</evidence>
<proteinExistence type="predicted"/>
<reference evidence="2 3" key="1">
    <citation type="journal article" date="2018" name="Sci. Rep.">
        <title>Comparative genomics provides insights into the lifestyle and reveals functional heterogeneity of dark septate endophytic fungi.</title>
        <authorList>
            <person name="Knapp D.G."/>
            <person name="Nemeth J.B."/>
            <person name="Barry K."/>
            <person name="Hainaut M."/>
            <person name="Henrissat B."/>
            <person name="Johnson J."/>
            <person name="Kuo A."/>
            <person name="Lim J.H.P."/>
            <person name="Lipzen A."/>
            <person name="Nolan M."/>
            <person name="Ohm R.A."/>
            <person name="Tamas L."/>
            <person name="Grigoriev I.V."/>
            <person name="Spatafora J.W."/>
            <person name="Nagy L.G."/>
            <person name="Kovacs G.M."/>
        </authorList>
    </citation>
    <scope>NUCLEOTIDE SEQUENCE [LARGE SCALE GENOMIC DNA]</scope>
    <source>
        <strain evidence="2 3">DSE2036</strain>
    </source>
</reference>
<dbReference type="Proteomes" id="UP000244855">
    <property type="component" value="Unassembled WGS sequence"/>
</dbReference>
<sequence>MASTLPHFITPPSEPRLQTSPSLLSALRHTQASLAIQRSKLFSTVLFTLALLAIITHLLTSSVIPSLSTDFAHTIAAATPSACTTSIGDSICCSLFSEAEPCVEECRRKFMDRETMEVRAGFGECKDMCLTTYHDEGCNEKSGKEMVER</sequence>
<evidence type="ECO:0000313" key="3">
    <source>
        <dbReference type="Proteomes" id="UP000244855"/>
    </source>
</evidence>
<gene>
    <name evidence="2" type="ORF">DM02DRAFT_190953</name>
</gene>
<protein>
    <submittedName>
        <fullName evidence="2">Uncharacterized protein</fullName>
    </submittedName>
</protein>